<gene>
    <name evidence="1" type="ORF">A2912_04225</name>
</gene>
<reference evidence="1 2" key="1">
    <citation type="journal article" date="2016" name="Nat. Commun.">
        <title>Thousands of microbial genomes shed light on interconnected biogeochemical processes in an aquifer system.</title>
        <authorList>
            <person name="Anantharaman K."/>
            <person name="Brown C.T."/>
            <person name="Hug L.A."/>
            <person name="Sharon I."/>
            <person name="Castelle C.J."/>
            <person name="Probst A.J."/>
            <person name="Thomas B.C."/>
            <person name="Singh A."/>
            <person name="Wilkins M.J."/>
            <person name="Karaoz U."/>
            <person name="Brodie E.L."/>
            <person name="Williams K.H."/>
            <person name="Hubbard S.S."/>
            <person name="Banfield J.F."/>
        </authorList>
    </citation>
    <scope>NUCLEOTIDE SEQUENCE [LARGE SCALE GENOMIC DNA]</scope>
</reference>
<accession>A0A1G1YLC9</accession>
<dbReference type="Proteomes" id="UP000178122">
    <property type="component" value="Unassembled WGS sequence"/>
</dbReference>
<dbReference type="EMBL" id="MHIN01000053">
    <property type="protein sequence ID" value="OGY53153.1"/>
    <property type="molecule type" value="Genomic_DNA"/>
</dbReference>
<dbReference type="AlphaFoldDB" id="A0A1G1YLC9"/>
<proteinExistence type="predicted"/>
<evidence type="ECO:0000313" key="1">
    <source>
        <dbReference type="EMBL" id="OGY53153.1"/>
    </source>
</evidence>
<organism evidence="1 2">
    <name type="scientific">Candidatus Buchananbacteria bacterium RIFCSPLOWO2_01_FULL_40_23b</name>
    <dbReference type="NCBI Taxonomy" id="1797544"/>
    <lineage>
        <taxon>Bacteria</taxon>
        <taxon>Candidatus Buchananiibacteriota</taxon>
    </lineage>
</organism>
<comment type="caution">
    <text evidence="1">The sequence shown here is derived from an EMBL/GenBank/DDBJ whole genome shotgun (WGS) entry which is preliminary data.</text>
</comment>
<evidence type="ECO:0000313" key="2">
    <source>
        <dbReference type="Proteomes" id="UP000178122"/>
    </source>
</evidence>
<name>A0A1G1YLC9_9BACT</name>
<sequence>MGYTGHLEFVQTKIPFTLDALVKDIAAHVSQQEVLLVRSRKIKQYAQLQEELTRRQIPYRVISAAQALAVTTRQNEKVYYIYLPGIEIVEK</sequence>
<protein>
    <submittedName>
        <fullName evidence="1">Uncharacterized protein</fullName>
    </submittedName>
</protein>